<name>A0A4P5NU41_9PROT</name>
<comment type="caution">
    <text evidence="1">The sequence shown here is derived from an EMBL/GenBank/DDBJ whole genome shotgun (WGS) entry which is preliminary data.</text>
</comment>
<organism evidence="1 2">
    <name type="scientific">Komagataeibacter diospyri</name>
    <dbReference type="NCBI Taxonomy" id="1932662"/>
    <lineage>
        <taxon>Bacteria</taxon>
        <taxon>Pseudomonadati</taxon>
        <taxon>Pseudomonadota</taxon>
        <taxon>Alphaproteobacteria</taxon>
        <taxon>Acetobacterales</taxon>
        <taxon>Acetobacteraceae</taxon>
        <taxon>Komagataeibacter</taxon>
    </lineage>
</organism>
<accession>A0A4P5NU41</accession>
<evidence type="ECO:0000313" key="1">
    <source>
        <dbReference type="EMBL" id="GCE85143.1"/>
    </source>
</evidence>
<dbReference type="Proteomes" id="UP000315095">
    <property type="component" value="Unassembled WGS sequence"/>
</dbReference>
<evidence type="ECO:0000313" key="2">
    <source>
        <dbReference type="Proteomes" id="UP000315095"/>
    </source>
</evidence>
<keyword evidence="2" id="KW-1185">Reference proteome</keyword>
<sequence length="34" mass="3783">MADTLTTALIWTLFILVVAPVSAAAWVFVWWCGE</sequence>
<proteinExistence type="predicted"/>
<dbReference type="AlphaFoldDB" id="A0A4P5NU41"/>
<protein>
    <submittedName>
        <fullName evidence="1">Uncharacterized protein</fullName>
    </submittedName>
</protein>
<dbReference type="EMBL" id="BDLU01000070">
    <property type="protein sequence ID" value="GCE85143.1"/>
    <property type="molecule type" value="Genomic_DNA"/>
</dbReference>
<gene>
    <name evidence="1" type="ORF">MSKU9_3284</name>
</gene>
<reference evidence="2" key="1">
    <citation type="submission" date="2017-01" db="EMBL/GenBank/DDBJ databases">
        <title>Komagataeibacter sp. MSKU9 whole genome sequencing project.</title>
        <authorList>
            <person name="Matsutani M."/>
            <person name="Naloka K."/>
            <person name="Theeragool G."/>
            <person name="Yakushi T."/>
            <person name="Matsushita K."/>
        </authorList>
    </citation>
    <scope>NUCLEOTIDE SEQUENCE [LARGE SCALE GENOMIC DNA]</scope>
    <source>
        <strain evidence="2">MSKU9</strain>
    </source>
</reference>